<keyword evidence="8" id="KW-0175">Coiled coil</keyword>
<organism evidence="13 14">
    <name type="scientific">Holothuria leucospilota</name>
    <name type="common">Black long sea cucumber</name>
    <name type="synonym">Mertensiothuria leucospilota</name>
    <dbReference type="NCBI Taxonomy" id="206669"/>
    <lineage>
        <taxon>Eukaryota</taxon>
        <taxon>Metazoa</taxon>
        <taxon>Echinodermata</taxon>
        <taxon>Eleutherozoa</taxon>
        <taxon>Echinozoa</taxon>
        <taxon>Holothuroidea</taxon>
        <taxon>Aspidochirotacea</taxon>
        <taxon>Aspidochirotida</taxon>
        <taxon>Holothuriidae</taxon>
        <taxon>Holothuria</taxon>
    </lineage>
</organism>
<dbReference type="InterPro" id="IPR051136">
    <property type="entry name" value="Intracellular_Lectin-GPT"/>
</dbReference>
<dbReference type="FunFam" id="2.60.120.200:FF:000028">
    <property type="entry name" value="Blast:Protein ERGIC-53"/>
    <property type="match status" value="1"/>
</dbReference>
<protein>
    <submittedName>
        <fullName evidence="13">Protein ERGIC-53</fullName>
    </submittedName>
</protein>
<proteinExistence type="predicted"/>
<keyword evidence="7" id="KW-1015">Disulfide bond</keyword>
<evidence type="ECO:0000256" key="8">
    <source>
        <dbReference type="SAM" id="Coils"/>
    </source>
</evidence>
<evidence type="ECO:0000313" key="14">
    <source>
        <dbReference type="Proteomes" id="UP001152320"/>
    </source>
</evidence>
<dbReference type="GO" id="GO:0005537">
    <property type="term" value="F:D-mannose binding"/>
    <property type="evidence" value="ECO:0007669"/>
    <property type="project" value="TreeGrafter"/>
</dbReference>
<evidence type="ECO:0000256" key="1">
    <source>
        <dbReference type="ARBA" id="ARBA00004151"/>
    </source>
</evidence>
<dbReference type="Proteomes" id="UP001152320">
    <property type="component" value="Chromosome 9"/>
</dbReference>
<accession>A0A9Q1H8V6</accession>
<reference evidence="13" key="1">
    <citation type="submission" date="2021-10" db="EMBL/GenBank/DDBJ databases">
        <title>Tropical sea cucumber genome reveals ecological adaptation and Cuvierian tubules defense mechanism.</title>
        <authorList>
            <person name="Chen T."/>
        </authorList>
    </citation>
    <scope>NUCLEOTIDE SEQUENCE</scope>
    <source>
        <strain evidence="13">Nanhai2018</strain>
        <tissue evidence="13">Muscle</tissue>
    </source>
</reference>
<dbReference type="PROSITE" id="PS51328">
    <property type="entry name" value="L_LECTIN_LIKE"/>
    <property type="match status" value="1"/>
</dbReference>
<dbReference type="Pfam" id="PF03388">
    <property type="entry name" value="Lectin_leg-like"/>
    <property type="match status" value="1"/>
</dbReference>
<dbReference type="GO" id="GO:0005789">
    <property type="term" value="C:endoplasmic reticulum membrane"/>
    <property type="evidence" value="ECO:0007669"/>
    <property type="project" value="TreeGrafter"/>
</dbReference>
<dbReference type="Gene3D" id="2.60.120.200">
    <property type="match status" value="1"/>
</dbReference>
<feature type="compositionally biased region" description="Gly residues" evidence="9">
    <location>
        <begin position="351"/>
        <end position="371"/>
    </location>
</feature>
<dbReference type="AlphaFoldDB" id="A0A9Q1H8V6"/>
<keyword evidence="5 10" id="KW-1133">Transmembrane helix</keyword>
<feature type="coiled-coil region" evidence="8">
    <location>
        <begin position="266"/>
        <end position="297"/>
    </location>
</feature>
<evidence type="ECO:0000256" key="5">
    <source>
        <dbReference type="ARBA" id="ARBA00022989"/>
    </source>
</evidence>
<dbReference type="GO" id="GO:0006888">
    <property type="term" value="P:endoplasmic reticulum to Golgi vesicle-mediated transport"/>
    <property type="evidence" value="ECO:0007669"/>
    <property type="project" value="TreeGrafter"/>
</dbReference>
<evidence type="ECO:0000256" key="2">
    <source>
        <dbReference type="ARBA" id="ARBA00022692"/>
    </source>
</evidence>
<evidence type="ECO:0000256" key="6">
    <source>
        <dbReference type="ARBA" id="ARBA00023136"/>
    </source>
</evidence>
<dbReference type="GO" id="GO:0000139">
    <property type="term" value="C:Golgi membrane"/>
    <property type="evidence" value="ECO:0007669"/>
    <property type="project" value="TreeGrafter"/>
</dbReference>
<dbReference type="SUPFAM" id="SSF49899">
    <property type="entry name" value="Concanavalin A-like lectins/glucanases"/>
    <property type="match status" value="1"/>
</dbReference>
<comment type="caution">
    <text evidence="13">The sequence shown here is derived from an EMBL/GenBank/DDBJ whole genome shotgun (WGS) entry which is preliminary data.</text>
</comment>
<dbReference type="PANTHER" id="PTHR12223:SF28">
    <property type="entry name" value="LECTIN, MANNOSE BINDING 1 LIKE"/>
    <property type="match status" value="1"/>
</dbReference>
<gene>
    <name evidence="13" type="ORF">HOLleu_20621</name>
</gene>
<sequence>MKLILVLSLFLSVVCAQGPKRRFEYKYSFKGPHLMQKDGLVPFWTYGGNALPSDDKVRITPSLRSRKGYIWGKHPVEFDNWIIEVTFKVTGRGRVGADGLAIWYAETPGVEGPVYGSQDKWVGLGVFFDSFDNDNQRNNPYILAMYNDGTKVYDHANDGLLQQLGGCMRDFRNKPYAVRAKIEYYQNTITVYFHNGMSNNEYSYELCMRAENVVLPKKGYFGVSAATGGLADDHDVLKFLTHSLDAEKSQLPEGDAGTGHITDEEVDKFNKEFNEYYEKLQKQKEEYREKHPDIKDDYDEDDFFEDEYTRDLKVIFEGQTSIFKSIRNLERKLDEIVGRQERTISAISSIPGGGTGASGGAPSGGSSGGTGSVMARHEVDTLLNTQNEITRKVRELTGVIGEVQQKTAVIYTRGDSGGGGNAPGYLDHEIKDTLKQLNDDVRKMSSRPQAISGGCPEPTCLTPITFIVFAIIQTAIFLFYFMYRSSQEAAAKKFY</sequence>
<keyword evidence="4" id="KW-0430">Lectin</keyword>
<feature type="transmembrane region" description="Helical" evidence="10">
    <location>
        <begin position="464"/>
        <end position="483"/>
    </location>
</feature>
<evidence type="ECO:0000256" key="4">
    <source>
        <dbReference type="ARBA" id="ARBA00022734"/>
    </source>
</evidence>
<keyword evidence="3 11" id="KW-0732">Signal</keyword>
<evidence type="ECO:0000256" key="3">
    <source>
        <dbReference type="ARBA" id="ARBA00022729"/>
    </source>
</evidence>
<dbReference type="PANTHER" id="PTHR12223">
    <property type="entry name" value="VESICULAR MANNOSE-BINDING LECTIN"/>
    <property type="match status" value="1"/>
</dbReference>
<dbReference type="CDD" id="cd06902">
    <property type="entry name" value="lectin_ERGIC-53_ERGL"/>
    <property type="match status" value="1"/>
</dbReference>
<dbReference type="OrthoDB" id="10265193at2759"/>
<feature type="chain" id="PRO_5040419571" evidence="11">
    <location>
        <begin position="17"/>
        <end position="495"/>
    </location>
</feature>
<evidence type="ECO:0000313" key="13">
    <source>
        <dbReference type="EMBL" id="KAJ8036601.1"/>
    </source>
</evidence>
<evidence type="ECO:0000256" key="10">
    <source>
        <dbReference type="SAM" id="Phobius"/>
    </source>
</evidence>
<keyword evidence="2 10" id="KW-0812">Transmembrane</keyword>
<comment type="subcellular location">
    <subcellularLocation>
        <location evidence="1">Endoplasmic reticulum-Golgi intermediate compartment membrane</location>
        <topology evidence="1">Single-pass type I membrane protein</topology>
    </subcellularLocation>
</comment>
<dbReference type="InterPro" id="IPR013320">
    <property type="entry name" value="ConA-like_dom_sf"/>
</dbReference>
<evidence type="ECO:0000259" key="12">
    <source>
        <dbReference type="PROSITE" id="PS51328"/>
    </source>
</evidence>
<feature type="signal peptide" evidence="11">
    <location>
        <begin position="1"/>
        <end position="16"/>
    </location>
</feature>
<keyword evidence="6 10" id="KW-0472">Membrane</keyword>
<feature type="domain" description="L-type lectin-like" evidence="12">
    <location>
        <begin position="21"/>
        <end position="244"/>
    </location>
</feature>
<dbReference type="GO" id="GO:0030134">
    <property type="term" value="C:COPII-coated ER to Golgi transport vesicle"/>
    <property type="evidence" value="ECO:0007669"/>
    <property type="project" value="TreeGrafter"/>
</dbReference>
<dbReference type="GO" id="GO:0033116">
    <property type="term" value="C:endoplasmic reticulum-Golgi intermediate compartment membrane"/>
    <property type="evidence" value="ECO:0007669"/>
    <property type="project" value="UniProtKB-SubCell"/>
</dbReference>
<dbReference type="EMBL" id="JAIZAY010000009">
    <property type="protein sequence ID" value="KAJ8036601.1"/>
    <property type="molecule type" value="Genomic_DNA"/>
</dbReference>
<feature type="region of interest" description="Disordered" evidence="9">
    <location>
        <begin position="347"/>
        <end position="371"/>
    </location>
</feature>
<keyword evidence="14" id="KW-1185">Reference proteome</keyword>
<dbReference type="InterPro" id="IPR005052">
    <property type="entry name" value="Lectin_leg"/>
</dbReference>
<evidence type="ECO:0000256" key="11">
    <source>
        <dbReference type="SAM" id="SignalP"/>
    </source>
</evidence>
<name>A0A9Q1H8V6_HOLLE</name>
<evidence type="ECO:0000256" key="9">
    <source>
        <dbReference type="SAM" id="MobiDB-lite"/>
    </source>
</evidence>
<evidence type="ECO:0000256" key="7">
    <source>
        <dbReference type="ARBA" id="ARBA00023157"/>
    </source>
</evidence>